<feature type="compositionally biased region" description="Low complexity" evidence="11">
    <location>
        <begin position="21"/>
        <end position="30"/>
    </location>
</feature>
<feature type="compositionally biased region" description="Low complexity" evidence="11">
    <location>
        <begin position="457"/>
        <end position="473"/>
    </location>
</feature>
<feature type="region of interest" description="Disordered" evidence="11">
    <location>
        <begin position="1"/>
        <end position="83"/>
    </location>
</feature>
<gene>
    <name evidence="15" type="ORF">FFLO_00955</name>
</gene>
<proteinExistence type="inferred from homology"/>
<evidence type="ECO:0000256" key="11">
    <source>
        <dbReference type="SAM" id="MobiDB-lite"/>
    </source>
</evidence>
<feature type="compositionally biased region" description="Low complexity" evidence="11">
    <location>
        <begin position="345"/>
        <end position="378"/>
    </location>
</feature>
<dbReference type="PROSITE" id="PS50003">
    <property type="entry name" value="PH_DOMAIN"/>
    <property type="match status" value="1"/>
</dbReference>
<comment type="similarity">
    <text evidence="1">Belongs to the protein kinase superfamily. STE Ser/Thr protein kinase family. STE20 subfamily.</text>
</comment>
<keyword evidence="7 10" id="KW-0067">ATP-binding</keyword>
<dbReference type="SUPFAM" id="SSF56112">
    <property type="entry name" value="Protein kinase-like (PK-like)"/>
    <property type="match status" value="1"/>
</dbReference>
<dbReference type="Pfam" id="PF00069">
    <property type="entry name" value="Pkinase"/>
    <property type="match status" value="1"/>
</dbReference>
<dbReference type="SMART" id="SM00220">
    <property type="entry name" value="S_TKc"/>
    <property type="match status" value="1"/>
</dbReference>
<dbReference type="PANTHER" id="PTHR45832:SF22">
    <property type="entry name" value="SERINE_THREONINE-PROTEIN KINASE SAMKA-RELATED"/>
    <property type="match status" value="1"/>
</dbReference>
<keyword evidence="5 10" id="KW-0547">Nucleotide-binding</keyword>
<evidence type="ECO:0000259" key="13">
    <source>
        <dbReference type="PROSITE" id="PS50011"/>
    </source>
</evidence>
<evidence type="ECO:0000256" key="1">
    <source>
        <dbReference type="ARBA" id="ARBA00008874"/>
    </source>
</evidence>
<feature type="binding site" evidence="10">
    <location>
        <position position="570"/>
    </location>
    <ligand>
        <name>ATP</name>
        <dbReference type="ChEBI" id="CHEBI:30616"/>
    </ligand>
</feature>
<comment type="caution">
    <text evidence="15">The sequence shown here is derived from an EMBL/GenBank/DDBJ whole genome shotgun (WGS) entry which is preliminary data.</text>
</comment>
<feature type="compositionally biased region" description="Basic and acidic residues" evidence="11">
    <location>
        <begin position="502"/>
        <end position="516"/>
    </location>
</feature>
<dbReference type="Pfam" id="PF00786">
    <property type="entry name" value="PBD"/>
    <property type="match status" value="1"/>
</dbReference>
<dbReference type="InterPro" id="IPR036936">
    <property type="entry name" value="CRIB_dom_sf"/>
</dbReference>
<organism evidence="15 16">
    <name type="scientific">Filobasidium floriforme</name>
    <dbReference type="NCBI Taxonomy" id="5210"/>
    <lineage>
        <taxon>Eukaryota</taxon>
        <taxon>Fungi</taxon>
        <taxon>Dikarya</taxon>
        <taxon>Basidiomycota</taxon>
        <taxon>Agaricomycotina</taxon>
        <taxon>Tremellomycetes</taxon>
        <taxon>Filobasidiales</taxon>
        <taxon>Filobasidiaceae</taxon>
        <taxon>Filobasidium</taxon>
    </lineage>
</organism>
<accession>A0A8K0JS58</accession>
<dbReference type="SUPFAM" id="SSF50729">
    <property type="entry name" value="PH domain-like"/>
    <property type="match status" value="1"/>
</dbReference>
<dbReference type="FunFam" id="3.90.810.10:FF:000005">
    <property type="entry name" value="Non-specific serine/threonine protein kinase"/>
    <property type="match status" value="1"/>
</dbReference>
<dbReference type="PROSITE" id="PS00108">
    <property type="entry name" value="PROTEIN_KINASE_ST"/>
    <property type="match status" value="1"/>
</dbReference>
<dbReference type="EMBL" id="JABELV010000011">
    <property type="protein sequence ID" value="KAG7571130.1"/>
    <property type="molecule type" value="Genomic_DNA"/>
</dbReference>
<feature type="region of interest" description="Disordered" evidence="11">
    <location>
        <begin position="277"/>
        <end position="301"/>
    </location>
</feature>
<reference evidence="15" key="1">
    <citation type="submission" date="2020-04" db="EMBL/GenBank/DDBJ databases">
        <title>Analysis of mating type loci in Filobasidium floriforme.</title>
        <authorList>
            <person name="Nowrousian M."/>
        </authorList>
    </citation>
    <scope>NUCLEOTIDE SEQUENCE</scope>
    <source>
        <strain evidence="15">CBS 6242</strain>
    </source>
</reference>
<keyword evidence="3" id="KW-0723">Serine/threonine-protein kinase</keyword>
<dbReference type="InterPro" id="IPR000095">
    <property type="entry name" value="CRIB_dom"/>
</dbReference>
<keyword evidence="4" id="KW-0808">Transferase</keyword>
<dbReference type="Gene3D" id="3.90.810.10">
    <property type="entry name" value="CRIB domain"/>
    <property type="match status" value="1"/>
</dbReference>
<dbReference type="InterPro" id="IPR008271">
    <property type="entry name" value="Ser/Thr_kinase_AS"/>
</dbReference>
<dbReference type="GO" id="GO:0005524">
    <property type="term" value="F:ATP binding"/>
    <property type="evidence" value="ECO:0007669"/>
    <property type="project" value="UniProtKB-UniRule"/>
</dbReference>
<evidence type="ECO:0000256" key="10">
    <source>
        <dbReference type="PROSITE-ProRule" id="PRU10141"/>
    </source>
</evidence>
<dbReference type="Gene3D" id="3.30.200.20">
    <property type="entry name" value="Phosphorylase Kinase, domain 1"/>
    <property type="match status" value="1"/>
</dbReference>
<dbReference type="CDD" id="cd01093">
    <property type="entry name" value="CRIB_PAK_like"/>
    <property type="match status" value="1"/>
</dbReference>
<comment type="catalytic activity">
    <reaction evidence="8">
        <text>L-threonyl-[protein] + ATP = O-phospho-L-threonyl-[protein] + ADP + H(+)</text>
        <dbReference type="Rhea" id="RHEA:46608"/>
        <dbReference type="Rhea" id="RHEA-COMP:11060"/>
        <dbReference type="Rhea" id="RHEA-COMP:11605"/>
        <dbReference type="ChEBI" id="CHEBI:15378"/>
        <dbReference type="ChEBI" id="CHEBI:30013"/>
        <dbReference type="ChEBI" id="CHEBI:30616"/>
        <dbReference type="ChEBI" id="CHEBI:61977"/>
        <dbReference type="ChEBI" id="CHEBI:456216"/>
        <dbReference type="EC" id="2.7.11.1"/>
    </reaction>
</comment>
<dbReference type="Proteomes" id="UP000812966">
    <property type="component" value="Unassembled WGS sequence"/>
</dbReference>
<evidence type="ECO:0000256" key="8">
    <source>
        <dbReference type="ARBA" id="ARBA00047899"/>
    </source>
</evidence>
<evidence type="ECO:0000259" key="12">
    <source>
        <dbReference type="PROSITE" id="PS50003"/>
    </source>
</evidence>
<dbReference type="PROSITE" id="PS00107">
    <property type="entry name" value="PROTEIN_KINASE_ATP"/>
    <property type="match status" value="1"/>
</dbReference>
<evidence type="ECO:0000313" key="16">
    <source>
        <dbReference type="Proteomes" id="UP000812966"/>
    </source>
</evidence>
<dbReference type="InterPro" id="IPR011009">
    <property type="entry name" value="Kinase-like_dom_sf"/>
</dbReference>
<protein>
    <recommendedName>
        <fullName evidence="2">non-specific serine/threonine protein kinase</fullName>
        <ecNumber evidence="2">2.7.11.1</ecNumber>
    </recommendedName>
</protein>
<dbReference type="Gene3D" id="2.30.29.30">
    <property type="entry name" value="Pleckstrin-homology domain (PH domain)/Phosphotyrosine-binding domain (PTB)"/>
    <property type="match status" value="1"/>
</dbReference>
<evidence type="ECO:0000256" key="2">
    <source>
        <dbReference type="ARBA" id="ARBA00012513"/>
    </source>
</evidence>
<dbReference type="CDD" id="cd13279">
    <property type="entry name" value="PH_Cla4_Ste20"/>
    <property type="match status" value="1"/>
</dbReference>
<keyword evidence="16" id="KW-1185">Reference proteome</keyword>
<dbReference type="EC" id="2.7.11.1" evidence="2"/>
<feature type="domain" description="CRIB" evidence="14">
    <location>
        <begin position="210"/>
        <end position="223"/>
    </location>
</feature>
<sequence length="836" mass="91167">MSYHDLGNLTPSRRAPPIPGSSSNSSSSSSLQYQGQGKPPMLSSTSYAPSFHHNGMGGSNSNTVTPLSLGRNGSAASSTLSSSGYGHSIPAGQAGSLYNVGSRESMGGMTPIRQGMVTVNEEKGIRSFLWSKKWMVLKEQTLSFHKNETTPTPTSMLQLKDITDIQRVDIKPFCLEIQANNKRLWIGLKSDPELYEWQDDIYAKCPLLGVSGPTNFVHQVHVGFDAVSGAFTGLPEQWTRLLTSSAITKEDQVRNPQAVLDVLEFYTDIQKQQLDDFGVPVHSNSPSRTGSPGQGARAPQAPVQTARFNAGTGLAGQYSSGQEKPQAVQRSDSAPPGPGLGASRQPSYGQQQSHQPQIPHPYAQQESRPSPSRQASSSNHQLREDSNQRSAPSPPPAQRPLVAERRAPAPPKPSQHQDQVSTRPRQPTAESTRYHQREPSDPSRPALQTAKTAPSVADAGQNAGQADQTQNGQVNIPVRPLQPAKKLQQGPPPAPSSGAATRGDEKPVTKPSEKRISTMSEPQIMEKLRSVVSPKDPSTIYAKIKKVGQGASGSVYVAKTLATGVRVAIKQMDLAQQPRKELIVNEIIVMGESRHPNIVNYLESFLIRSSDLWVVMEYMEGGALTDVIEANKMEEEQIAAICLETCRGLRHLHDRSIIHRDIKSDNVLLNTNGEVKITDFGFCAKLTDQKSKRATMVGTPYWMAPEVVKQKEYGAKVDVWSLGIMAIEMIENEPPYLDEEPLKALYLIATNGTPTLKKPERLSAELKHFLSVCLCVDVKSRASTTELLTHEFLNKACGPEGLVPLMKKKDKASWLVGQLDASCQELMLMSFSTDQA</sequence>
<evidence type="ECO:0000256" key="9">
    <source>
        <dbReference type="ARBA" id="ARBA00048679"/>
    </source>
</evidence>
<evidence type="ECO:0000256" key="6">
    <source>
        <dbReference type="ARBA" id="ARBA00022777"/>
    </source>
</evidence>
<feature type="compositionally biased region" description="Basic and acidic residues" evidence="11">
    <location>
        <begin position="432"/>
        <end position="441"/>
    </location>
</feature>
<feature type="compositionally biased region" description="Polar residues" evidence="11">
    <location>
        <begin position="317"/>
        <end position="332"/>
    </location>
</feature>
<evidence type="ECO:0000256" key="3">
    <source>
        <dbReference type="ARBA" id="ARBA00022527"/>
    </source>
</evidence>
<dbReference type="SMART" id="SM00285">
    <property type="entry name" value="PBD"/>
    <property type="match status" value="1"/>
</dbReference>
<dbReference type="InterPro" id="IPR000719">
    <property type="entry name" value="Prot_kinase_dom"/>
</dbReference>
<dbReference type="Gene3D" id="1.10.510.10">
    <property type="entry name" value="Transferase(Phosphotransferase) domain 1"/>
    <property type="match status" value="1"/>
</dbReference>
<comment type="catalytic activity">
    <reaction evidence="9">
        <text>L-seryl-[protein] + ATP = O-phospho-L-seryl-[protein] + ADP + H(+)</text>
        <dbReference type="Rhea" id="RHEA:17989"/>
        <dbReference type="Rhea" id="RHEA-COMP:9863"/>
        <dbReference type="Rhea" id="RHEA-COMP:11604"/>
        <dbReference type="ChEBI" id="CHEBI:15378"/>
        <dbReference type="ChEBI" id="CHEBI:29999"/>
        <dbReference type="ChEBI" id="CHEBI:30616"/>
        <dbReference type="ChEBI" id="CHEBI:83421"/>
        <dbReference type="ChEBI" id="CHEBI:456216"/>
        <dbReference type="EC" id="2.7.11.1"/>
    </reaction>
</comment>
<dbReference type="CDD" id="cd06614">
    <property type="entry name" value="STKc_PAK"/>
    <property type="match status" value="1"/>
</dbReference>
<dbReference type="FunFam" id="1.10.510.10:FF:000139">
    <property type="entry name" value="Non-specific serine/threonine protein kinase"/>
    <property type="match status" value="1"/>
</dbReference>
<feature type="compositionally biased region" description="Polar residues" evidence="11">
    <location>
        <begin position="414"/>
        <end position="431"/>
    </location>
</feature>
<evidence type="ECO:0000313" key="15">
    <source>
        <dbReference type="EMBL" id="KAG7571130.1"/>
    </source>
</evidence>
<feature type="compositionally biased region" description="Polar residues" evidence="11">
    <location>
        <begin position="282"/>
        <end position="291"/>
    </location>
</feature>
<dbReference type="PROSITE" id="PS50108">
    <property type="entry name" value="CRIB"/>
    <property type="match status" value="1"/>
</dbReference>
<dbReference type="SMART" id="SM00233">
    <property type="entry name" value="PH"/>
    <property type="match status" value="1"/>
</dbReference>
<feature type="domain" description="PH" evidence="12">
    <location>
        <begin position="110"/>
        <end position="206"/>
    </location>
</feature>
<evidence type="ECO:0000256" key="4">
    <source>
        <dbReference type="ARBA" id="ARBA00022679"/>
    </source>
</evidence>
<feature type="region of interest" description="Disordered" evidence="11">
    <location>
        <begin position="313"/>
        <end position="518"/>
    </location>
</feature>
<dbReference type="InterPro" id="IPR001849">
    <property type="entry name" value="PH_domain"/>
</dbReference>
<feature type="compositionally biased region" description="Low complexity" evidence="11">
    <location>
        <begin position="73"/>
        <end position="83"/>
    </location>
</feature>
<dbReference type="PROSITE" id="PS50011">
    <property type="entry name" value="PROTEIN_KINASE_DOM"/>
    <property type="match status" value="1"/>
</dbReference>
<keyword evidence="6" id="KW-0418">Kinase</keyword>
<dbReference type="InterPro" id="IPR033923">
    <property type="entry name" value="PAK_BD"/>
</dbReference>
<dbReference type="AlphaFoldDB" id="A0A8K0JS58"/>
<evidence type="ECO:0000256" key="5">
    <source>
        <dbReference type="ARBA" id="ARBA00022741"/>
    </source>
</evidence>
<dbReference type="InterPro" id="IPR017441">
    <property type="entry name" value="Protein_kinase_ATP_BS"/>
</dbReference>
<feature type="domain" description="Protein kinase" evidence="13">
    <location>
        <begin position="541"/>
        <end position="793"/>
    </location>
</feature>
<dbReference type="GO" id="GO:0004674">
    <property type="term" value="F:protein serine/threonine kinase activity"/>
    <property type="evidence" value="ECO:0007669"/>
    <property type="project" value="UniProtKB-KW"/>
</dbReference>
<dbReference type="Pfam" id="PF00169">
    <property type="entry name" value="PH"/>
    <property type="match status" value="1"/>
</dbReference>
<evidence type="ECO:0000256" key="7">
    <source>
        <dbReference type="ARBA" id="ARBA00022840"/>
    </source>
</evidence>
<dbReference type="FunFam" id="3.30.200.20:FF:000705">
    <property type="entry name" value="Non-specific serine/threonine protein kinase"/>
    <property type="match status" value="1"/>
</dbReference>
<dbReference type="InterPro" id="IPR051931">
    <property type="entry name" value="PAK3-like"/>
</dbReference>
<name>A0A8K0JS58_9TREE</name>
<dbReference type="InterPro" id="IPR011993">
    <property type="entry name" value="PH-like_dom_sf"/>
</dbReference>
<evidence type="ECO:0000259" key="14">
    <source>
        <dbReference type="PROSITE" id="PS50108"/>
    </source>
</evidence>
<dbReference type="PANTHER" id="PTHR45832">
    <property type="entry name" value="SERINE/THREONINE-PROTEIN KINASE SAMKA-RELATED-RELATED"/>
    <property type="match status" value="1"/>
</dbReference>